<evidence type="ECO:0000313" key="4">
    <source>
        <dbReference type="EMBL" id="KAK3088803.1"/>
    </source>
</evidence>
<feature type="compositionally biased region" description="Acidic residues" evidence="2">
    <location>
        <begin position="375"/>
        <end position="384"/>
    </location>
</feature>
<feature type="compositionally biased region" description="Low complexity" evidence="2">
    <location>
        <begin position="385"/>
        <end position="394"/>
    </location>
</feature>
<keyword evidence="5" id="KW-1185">Reference proteome</keyword>
<evidence type="ECO:0000256" key="1">
    <source>
        <dbReference type="SAM" id="Coils"/>
    </source>
</evidence>
<comment type="caution">
    <text evidence="4">The sequence shown here is derived from an EMBL/GenBank/DDBJ whole genome shotgun (WGS) entry which is preliminary data.</text>
</comment>
<feature type="compositionally biased region" description="Basic and acidic residues" evidence="2">
    <location>
        <begin position="341"/>
        <end position="350"/>
    </location>
</feature>
<organism evidence="4 5">
    <name type="scientific">Pinctada imbricata</name>
    <name type="common">Atlantic pearl-oyster</name>
    <name type="synonym">Pinctada martensii</name>
    <dbReference type="NCBI Taxonomy" id="66713"/>
    <lineage>
        <taxon>Eukaryota</taxon>
        <taxon>Metazoa</taxon>
        <taxon>Spiralia</taxon>
        <taxon>Lophotrochozoa</taxon>
        <taxon>Mollusca</taxon>
        <taxon>Bivalvia</taxon>
        <taxon>Autobranchia</taxon>
        <taxon>Pteriomorphia</taxon>
        <taxon>Pterioida</taxon>
        <taxon>Pterioidea</taxon>
        <taxon>Pteriidae</taxon>
        <taxon>Pinctada</taxon>
    </lineage>
</organism>
<keyword evidence="1" id="KW-0175">Coiled coil</keyword>
<name>A0AA88Y3T0_PINIB</name>
<dbReference type="EMBL" id="VSWD01000011">
    <property type="protein sequence ID" value="KAK3088803.1"/>
    <property type="molecule type" value="Genomic_DNA"/>
</dbReference>
<feature type="coiled-coil region" evidence="1">
    <location>
        <begin position="235"/>
        <end position="273"/>
    </location>
</feature>
<accession>A0AA88Y3T0</accession>
<evidence type="ECO:0000259" key="3">
    <source>
        <dbReference type="Pfam" id="PF25892"/>
    </source>
</evidence>
<feature type="region of interest" description="Disordered" evidence="2">
    <location>
        <begin position="308"/>
        <end position="394"/>
    </location>
</feature>
<dbReference type="AlphaFoldDB" id="A0AA88Y3T0"/>
<dbReference type="Proteomes" id="UP001186944">
    <property type="component" value="Unassembled WGS sequence"/>
</dbReference>
<feature type="compositionally biased region" description="Low complexity" evidence="2">
    <location>
        <begin position="324"/>
        <end position="340"/>
    </location>
</feature>
<sequence length="394" mass="45121">MDKALDSHADDKDWNPGAVIRVKKYFFMVYRKYIDAGELTFHNHETTCTGRCQARIPFNKYNATSSPSPTSIPQPTELLTTSTENGLMQIQSVKGGEHVVWDGSTYPQEEDIEDVKPDIQQLQLQMLGNVSQAQKQIQSTLATAAIKQVPLVPVAPSTMVSYPENQMETTDEEDRLLWKGIVELGLVDEFFREIKASLDILKNNMVRRMVPLEDTKKISVIVKQLGLMSKLKYKLEAHQTDMERQRLRLDREMEELQRKVREYELKKEMLKRKSDCFNQLIDMAKKEQDFMPESKRLCSNGPSEIVFPSSFPVRNTASDRGAASDSSNDTNSNTSRSTPTESRRKQKTTEKVVPNYSSERDSIELEYVNGHDYVDDIEEEEEDPISTSISSYHE</sequence>
<reference evidence="4" key="1">
    <citation type="submission" date="2019-08" db="EMBL/GenBank/DDBJ databases">
        <title>The improved chromosome-level genome for the pearl oyster Pinctada fucata martensii using PacBio sequencing and Hi-C.</title>
        <authorList>
            <person name="Zheng Z."/>
        </authorList>
    </citation>
    <scope>NUCLEOTIDE SEQUENCE</scope>
    <source>
        <strain evidence="4">ZZ-2019</strain>
        <tissue evidence="4">Adductor muscle</tissue>
    </source>
</reference>
<feature type="domain" description="GMEB1/2/Spe-44-like" evidence="3">
    <location>
        <begin position="170"/>
        <end position="274"/>
    </location>
</feature>
<evidence type="ECO:0000313" key="5">
    <source>
        <dbReference type="Proteomes" id="UP001186944"/>
    </source>
</evidence>
<dbReference type="Pfam" id="PF25892">
    <property type="entry name" value="Spe-44"/>
    <property type="match status" value="1"/>
</dbReference>
<evidence type="ECO:0000256" key="2">
    <source>
        <dbReference type="SAM" id="MobiDB-lite"/>
    </source>
</evidence>
<dbReference type="InterPro" id="IPR059099">
    <property type="entry name" value="GMEB1/2/Spe-44_dom"/>
</dbReference>
<proteinExistence type="predicted"/>
<gene>
    <name evidence="4" type="ORF">FSP39_023903</name>
</gene>
<protein>
    <recommendedName>
        <fullName evidence="3">GMEB1/2/Spe-44-like domain-containing protein</fullName>
    </recommendedName>
</protein>